<dbReference type="AlphaFoldDB" id="A0A1X0NRW8"/>
<evidence type="ECO:0000256" key="1">
    <source>
        <dbReference type="SAM" id="MobiDB-lite"/>
    </source>
</evidence>
<dbReference type="EMBL" id="NBCO01000022">
    <property type="protein sequence ID" value="ORC87456.1"/>
    <property type="molecule type" value="Genomic_DNA"/>
</dbReference>
<evidence type="ECO:0000313" key="2">
    <source>
        <dbReference type="EMBL" id="ORC87456.1"/>
    </source>
</evidence>
<gene>
    <name evidence="2" type="ORF">TM35_000222550</name>
</gene>
<dbReference type="OrthoDB" id="246054at2759"/>
<name>A0A1X0NRW8_9TRYP</name>
<feature type="region of interest" description="Disordered" evidence="1">
    <location>
        <begin position="103"/>
        <end position="151"/>
    </location>
</feature>
<reference evidence="2 3" key="1">
    <citation type="submission" date="2017-03" db="EMBL/GenBank/DDBJ databases">
        <title>An alternative strategy for trypanosome survival in the mammalian bloodstream revealed through genome and transcriptome analysis of the ubiquitous bovine parasite Trypanosoma (Megatrypanum) theileri.</title>
        <authorList>
            <person name="Kelly S."/>
            <person name="Ivens A."/>
            <person name="Mott A."/>
            <person name="O'Neill E."/>
            <person name="Emms D."/>
            <person name="Macleod O."/>
            <person name="Voorheis P."/>
            <person name="Matthews J."/>
            <person name="Matthews K."/>
            <person name="Carrington M."/>
        </authorList>
    </citation>
    <scope>NUCLEOTIDE SEQUENCE [LARGE SCALE GENOMIC DNA]</scope>
    <source>
        <strain evidence="2">Edinburgh</strain>
    </source>
</reference>
<dbReference type="VEuPathDB" id="TriTrypDB:TM35_000222550"/>
<dbReference type="GeneID" id="39987082"/>
<feature type="compositionally biased region" description="Polar residues" evidence="1">
    <location>
        <begin position="111"/>
        <end position="127"/>
    </location>
</feature>
<accession>A0A1X0NRW8</accession>
<comment type="caution">
    <text evidence="2">The sequence shown here is derived from an EMBL/GenBank/DDBJ whole genome shotgun (WGS) entry which is preliminary data.</text>
</comment>
<dbReference type="Proteomes" id="UP000192257">
    <property type="component" value="Unassembled WGS sequence"/>
</dbReference>
<evidence type="ECO:0000313" key="3">
    <source>
        <dbReference type="Proteomes" id="UP000192257"/>
    </source>
</evidence>
<feature type="region of interest" description="Disordered" evidence="1">
    <location>
        <begin position="199"/>
        <end position="225"/>
    </location>
</feature>
<sequence length="373" mass="41997">MSLPIIRLHTVDSNNATLADDPVAASCTLYTFLRSVPSWVECEMAMSDFKKAVQATRGHSHLSKNNEKTVNRIYAAVHERFHSRPPTVLPAIARQTCRWRSVLRGSEEMKTTGSNTPPTRSQDLTHATQEDECSTQQPVHTPLSSSNTSIINNNDPVMVVVKETVPAKEMRFENPYEQTYLPAEWPVASATARNAVAKISPSADVEKEKKEEKEEEGKDIHSGYMPHPMLRTALEQLRSTVPAEESDDDRREREFATMMESKATAIHTKLSSTLSMIPPEEKECVSFLQQIATRLAVAKKLFEVQKYEEETIQITHCALKLEIATMRDILNKVVDAVAEVEERHEREGPHSPHYAEECHIMAAIQRALDELPS</sequence>
<protein>
    <submittedName>
        <fullName evidence="2">Uncharacterized protein</fullName>
    </submittedName>
</protein>
<organism evidence="2 3">
    <name type="scientific">Trypanosoma theileri</name>
    <dbReference type="NCBI Taxonomy" id="67003"/>
    <lineage>
        <taxon>Eukaryota</taxon>
        <taxon>Discoba</taxon>
        <taxon>Euglenozoa</taxon>
        <taxon>Kinetoplastea</taxon>
        <taxon>Metakinetoplastina</taxon>
        <taxon>Trypanosomatida</taxon>
        <taxon>Trypanosomatidae</taxon>
        <taxon>Trypanosoma</taxon>
    </lineage>
</organism>
<dbReference type="RefSeq" id="XP_028881522.1">
    <property type="nucleotide sequence ID" value="XM_029027302.1"/>
</dbReference>
<keyword evidence="3" id="KW-1185">Reference proteome</keyword>
<proteinExistence type="predicted"/>
<feature type="compositionally biased region" description="Polar residues" evidence="1">
    <location>
        <begin position="134"/>
        <end position="143"/>
    </location>
</feature>
<feature type="compositionally biased region" description="Basic and acidic residues" evidence="1">
    <location>
        <begin position="204"/>
        <end position="221"/>
    </location>
</feature>